<dbReference type="InterPro" id="IPR001461">
    <property type="entry name" value="Aspartic_peptidase_A1"/>
</dbReference>
<keyword evidence="3" id="KW-0645">Protease</keyword>
<dbReference type="GO" id="GO:0005764">
    <property type="term" value="C:lysosome"/>
    <property type="evidence" value="ECO:0007669"/>
    <property type="project" value="TreeGrafter"/>
</dbReference>
<organism evidence="8 9">
    <name type="scientific">Acrobeloides nanus</name>
    <dbReference type="NCBI Taxonomy" id="290746"/>
    <lineage>
        <taxon>Eukaryota</taxon>
        <taxon>Metazoa</taxon>
        <taxon>Ecdysozoa</taxon>
        <taxon>Nematoda</taxon>
        <taxon>Chromadorea</taxon>
        <taxon>Rhabditida</taxon>
        <taxon>Tylenchina</taxon>
        <taxon>Cephalobomorpha</taxon>
        <taxon>Cephaloboidea</taxon>
        <taxon>Cephalobidae</taxon>
        <taxon>Acrobeloides</taxon>
    </lineage>
</organism>
<proteinExistence type="inferred from homology"/>
<name>A0A914CI53_9BILA</name>
<protein>
    <submittedName>
        <fullName evidence="9">Peptidase A1 domain-containing protein</fullName>
    </submittedName>
</protein>
<feature type="active site" evidence="5">
    <location>
        <position position="90"/>
    </location>
</feature>
<dbReference type="PRINTS" id="PR00792">
    <property type="entry name" value="PEPSIN"/>
</dbReference>
<dbReference type="Pfam" id="PF00026">
    <property type="entry name" value="Asp"/>
    <property type="match status" value="1"/>
</dbReference>
<evidence type="ECO:0000256" key="5">
    <source>
        <dbReference type="PIRSR" id="PIRSR601461-1"/>
    </source>
</evidence>
<dbReference type="FunFam" id="2.40.70.10:FF:000086">
    <property type="entry name" value="ASpartyl Protease"/>
    <property type="match status" value="1"/>
</dbReference>
<dbReference type="Proteomes" id="UP000887540">
    <property type="component" value="Unplaced"/>
</dbReference>
<dbReference type="CDD" id="cd05471">
    <property type="entry name" value="pepsin_like"/>
    <property type="match status" value="1"/>
</dbReference>
<dbReference type="Gene3D" id="2.40.70.10">
    <property type="entry name" value="Acid Proteases"/>
    <property type="match status" value="2"/>
</dbReference>
<dbReference type="GO" id="GO:0006508">
    <property type="term" value="P:proteolysis"/>
    <property type="evidence" value="ECO:0007669"/>
    <property type="project" value="InterPro"/>
</dbReference>
<dbReference type="InterPro" id="IPR021109">
    <property type="entry name" value="Peptidase_aspartic_dom_sf"/>
</dbReference>
<evidence type="ECO:0000313" key="9">
    <source>
        <dbReference type="WBParaSite" id="ACRNAN_scaffold1108.g15522.t1"/>
    </source>
</evidence>
<dbReference type="SUPFAM" id="SSF50630">
    <property type="entry name" value="Acid proteases"/>
    <property type="match status" value="1"/>
</dbReference>
<sequence length="398" mass="42754">MKTLVILVALVAGLSAMAIPKQKSGVFTVEMKSIPSLRAKLIKAGKWQKVLADLHTKASGSQPFIDYYDDFYLANVTTGTPPQTFTIVPDTGSSNYWIIDANKCTNQACQGYPDSGYTKHRFDSTKSSTFKNLGTPFSIQYGSGSCDGSLAVDVLSFAGLSYATQTFGLASSIADVFGYQPIDGIMGLGWPALAVDNVVPPIQNLLPTLDKPLFTVWLDRKVQMSTGGNGGLITYGALDTMNCDPTFNYVTLSSKTYWQFAVDSFSVGTYSIAKSQQVISDTGTSWLGGPQNGINDIVQATNAQYDDINQIYTVPCTQTGLPDIVFTIGGMKYNIPATEYVLDLGLGGGNCAITAFDFDFGGFGPQWILGDTFIRTYCNAYDVGGGRIGFSKAHHTSV</sequence>
<dbReference type="PANTHER" id="PTHR47966:SF8">
    <property type="entry name" value="ASPARTIC PROTEASE 1-RELATED"/>
    <property type="match status" value="1"/>
</dbReference>
<feature type="signal peptide" evidence="6">
    <location>
        <begin position="1"/>
        <end position="16"/>
    </location>
</feature>
<dbReference type="AlphaFoldDB" id="A0A914CI53"/>
<dbReference type="PANTHER" id="PTHR47966">
    <property type="entry name" value="BETA-SITE APP-CLEAVING ENZYME, ISOFORM A-RELATED"/>
    <property type="match status" value="1"/>
</dbReference>
<keyword evidence="3" id="KW-0378">Hydrolase</keyword>
<accession>A0A914CI53</accession>
<evidence type="ECO:0000256" key="1">
    <source>
        <dbReference type="ARBA" id="ARBA00007447"/>
    </source>
</evidence>
<keyword evidence="3" id="KW-0064">Aspartyl protease</keyword>
<evidence type="ECO:0000256" key="3">
    <source>
        <dbReference type="ARBA" id="ARBA00022750"/>
    </source>
</evidence>
<feature type="chain" id="PRO_5038007969" evidence="6">
    <location>
        <begin position="17"/>
        <end position="398"/>
    </location>
</feature>
<evidence type="ECO:0000256" key="2">
    <source>
        <dbReference type="ARBA" id="ARBA00022729"/>
    </source>
</evidence>
<feature type="domain" description="Peptidase A1" evidence="7">
    <location>
        <begin position="72"/>
        <end position="391"/>
    </location>
</feature>
<dbReference type="InterPro" id="IPR034164">
    <property type="entry name" value="Pepsin-like_dom"/>
</dbReference>
<keyword evidence="4" id="KW-0325">Glycoprotein</keyword>
<dbReference type="PROSITE" id="PS51767">
    <property type="entry name" value="PEPTIDASE_A1"/>
    <property type="match status" value="1"/>
</dbReference>
<feature type="active site" evidence="5">
    <location>
        <position position="281"/>
    </location>
</feature>
<comment type="similarity">
    <text evidence="1">Belongs to the peptidase A1 family.</text>
</comment>
<keyword evidence="8" id="KW-1185">Reference proteome</keyword>
<dbReference type="InterPro" id="IPR033121">
    <property type="entry name" value="PEPTIDASE_A1"/>
</dbReference>
<evidence type="ECO:0000313" key="8">
    <source>
        <dbReference type="Proteomes" id="UP000887540"/>
    </source>
</evidence>
<evidence type="ECO:0000259" key="7">
    <source>
        <dbReference type="PROSITE" id="PS51767"/>
    </source>
</evidence>
<dbReference type="FunFam" id="2.40.70.10:FF:000052">
    <property type="entry name" value="ASpartyl Protease"/>
    <property type="match status" value="1"/>
</dbReference>
<keyword evidence="2 6" id="KW-0732">Signal</keyword>
<dbReference type="GO" id="GO:0004190">
    <property type="term" value="F:aspartic-type endopeptidase activity"/>
    <property type="evidence" value="ECO:0007669"/>
    <property type="project" value="UniProtKB-KW"/>
</dbReference>
<reference evidence="9" key="1">
    <citation type="submission" date="2022-11" db="UniProtKB">
        <authorList>
            <consortium name="WormBaseParasite"/>
        </authorList>
    </citation>
    <scope>IDENTIFICATION</scope>
</reference>
<evidence type="ECO:0000256" key="6">
    <source>
        <dbReference type="SAM" id="SignalP"/>
    </source>
</evidence>
<dbReference type="WBParaSite" id="ACRNAN_scaffold1108.g15522.t1">
    <property type="protein sequence ID" value="ACRNAN_scaffold1108.g15522.t1"/>
    <property type="gene ID" value="ACRNAN_scaffold1108.g15522"/>
</dbReference>
<evidence type="ECO:0000256" key="4">
    <source>
        <dbReference type="ARBA" id="ARBA00023180"/>
    </source>
</evidence>